<name>A0ABV0U626_9TELE</name>
<evidence type="ECO:0000256" key="1">
    <source>
        <dbReference type="SAM" id="MobiDB-lite"/>
    </source>
</evidence>
<evidence type="ECO:0000313" key="2">
    <source>
        <dbReference type="EMBL" id="MEQ2240005.1"/>
    </source>
</evidence>
<organism evidence="2 3">
    <name type="scientific">Ilyodon furcidens</name>
    <name type="common">goldbreast splitfin</name>
    <dbReference type="NCBI Taxonomy" id="33524"/>
    <lineage>
        <taxon>Eukaryota</taxon>
        <taxon>Metazoa</taxon>
        <taxon>Chordata</taxon>
        <taxon>Craniata</taxon>
        <taxon>Vertebrata</taxon>
        <taxon>Euteleostomi</taxon>
        <taxon>Actinopterygii</taxon>
        <taxon>Neopterygii</taxon>
        <taxon>Teleostei</taxon>
        <taxon>Neoteleostei</taxon>
        <taxon>Acanthomorphata</taxon>
        <taxon>Ovalentaria</taxon>
        <taxon>Atherinomorphae</taxon>
        <taxon>Cyprinodontiformes</taxon>
        <taxon>Goodeidae</taxon>
        <taxon>Ilyodon</taxon>
    </lineage>
</organism>
<comment type="caution">
    <text evidence="2">The sequence shown here is derived from an EMBL/GenBank/DDBJ whole genome shotgun (WGS) entry which is preliminary data.</text>
</comment>
<evidence type="ECO:0000313" key="3">
    <source>
        <dbReference type="Proteomes" id="UP001482620"/>
    </source>
</evidence>
<feature type="region of interest" description="Disordered" evidence="1">
    <location>
        <begin position="1"/>
        <end position="83"/>
    </location>
</feature>
<dbReference type="Proteomes" id="UP001482620">
    <property type="component" value="Unassembled WGS sequence"/>
</dbReference>
<feature type="compositionally biased region" description="Polar residues" evidence="1">
    <location>
        <begin position="1"/>
        <end position="11"/>
    </location>
</feature>
<sequence length="101" mass="11299">MNSLWLHNSPTRPHHQEQQQAPRQLGNIAPESHTPARSGSRLDKRAQRHTAQPCLNAGSPNNPIPPLTPACQTHHPPAQHPNAQYAKRQQVNLPCSLDMCW</sequence>
<protein>
    <submittedName>
        <fullName evidence="2">Uncharacterized protein</fullName>
    </submittedName>
</protein>
<reference evidence="2 3" key="1">
    <citation type="submission" date="2021-06" db="EMBL/GenBank/DDBJ databases">
        <authorList>
            <person name="Palmer J.M."/>
        </authorList>
    </citation>
    <scope>NUCLEOTIDE SEQUENCE [LARGE SCALE GENOMIC DNA]</scope>
    <source>
        <strain evidence="3">if_2019</strain>
        <tissue evidence="2">Muscle</tissue>
    </source>
</reference>
<keyword evidence="3" id="KW-1185">Reference proteome</keyword>
<gene>
    <name evidence="2" type="ORF">ILYODFUR_010457</name>
</gene>
<proteinExistence type="predicted"/>
<dbReference type="EMBL" id="JAHRIQ010058687">
    <property type="protein sequence ID" value="MEQ2240005.1"/>
    <property type="molecule type" value="Genomic_DNA"/>
</dbReference>
<accession>A0ABV0U626</accession>